<feature type="domain" description="Methyl-accepting transducer" evidence="5">
    <location>
        <begin position="75"/>
        <end position="311"/>
    </location>
</feature>
<evidence type="ECO:0000256" key="2">
    <source>
        <dbReference type="ARBA" id="ARBA00023224"/>
    </source>
</evidence>
<name>A0A1M6EII3_9CLOT</name>
<dbReference type="Pfam" id="PF00015">
    <property type="entry name" value="MCPsignal"/>
    <property type="match status" value="1"/>
</dbReference>
<dbReference type="InterPro" id="IPR029151">
    <property type="entry name" value="Sensor-like_sf"/>
</dbReference>
<keyword evidence="4" id="KW-0175">Coiled coil</keyword>
<dbReference type="GO" id="GO:0006935">
    <property type="term" value="P:chemotaxis"/>
    <property type="evidence" value="ECO:0007669"/>
    <property type="project" value="UniProtKB-KW"/>
</dbReference>
<evidence type="ECO:0000256" key="1">
    <source>
        <dbReference type="ARBA" id="ARBA00022500"/>
    </source>
</evidence>
<gene>
    <name evidence="6" type="ORF">SAMN02745941_04453</name>
</gene>
<evidence type="ECO:0000256" key="4">
    <source>
        <dbReference type="SAM" id="Coils"/>
    </source>
</evidence>
<dbReference type="PROSITE" id="PS50111">
    <property type="entry name" value="CHEMOTAXIS_TRANSDUC_2"/>
    <property type="match status" value="1"/>
</dbReference>
<dbReference type="GO" id="GO:0007165">
    <property type="term" value="P:signal transduction"/>
    <property type="evidence" value="ECO:0007669"/>
    <property type="project" value="UniProtKB-KW"/>
</dbReference>
<dbReference type="EMBL" id="FQXU01000022">
    <property type="protein sequence ID" value="SHI85246.1"/>
    <property type="molecule type" value="Genomic_DNA"/>
</dbReference>
<dbReference type="RefSeq" id="WP_073022735.1">
    <property type="nucleotide sequence ID" value="NZ_FQXU01000022.1"/>
</dbReference>
<evidence type="ECO:0000256" key="3">
    <source>
        <dbReference type="PROSITE-ProRule" id="PRU00284"/>
    </source>
</evidence>
<protein>
    <submittedName>
        <fullName evidence="6">Methyl-accepting chemotaxis protein</fullName>
    </submittedName>
</protein>
<keyword evidence="2 3" id="KW-0807">Transducer</keyword>
<dbReference type="SMART" id="SM00283">
    <property type="entry name" value="MA"/>
    <property type="match status" value="1"/>
</dbReference>
<keyword evidence="1" id="KW-0145">Chemotaxis</keyword>
<dbReference type="Proteomes" id="UP000184241">
    <property type="component" value="Unassembled WGS sequence"/>
</dbReference>
<dbReference type="SUPFAM" id="SSF103190">
    <property type="entry name" value="Sensory domain-like"/>
    <property type="match status" value="1"/>
</dbReference>
<organism evidence="6 7">
    <name type="scientific">Clostridium intestinale DSM 6191</name>
    <dbReference type="NCBI Taxonomy" id="1121320"/>
    <lineage>
        <taxon>Bacteria</taxon>
        <taxon>Bacillati</taxon>
        <taxon>Bacillota</taxon>
        <taxon>Clostridia</taxon>
        <taxon>Eubacteriales</taxon>
        <taxon>Clostridiaceae</taxon>
        <taxon>Clostridium</taxon>
    </lineage>
</organism>
<proteinExistence type="predicted"/>
<sequence length="492" mass="56117">MLKNIFSSNYIKEVDLLLRDISRGDLTKTFEGDKVKRYTLGDNLNKVILKFRGLIAQIITLSDKIINYTIDLKNAVADIKASSKENATMINDISNNMEKQMELIEETKDYSHEVSDWSKQIAEKAENIKTMEKENISALNSSYDNLETLIRKIENTAKSNLNTSKKIINLNEKTYLIEEIVDEVGKISKSTNLLALNASIEAARAGEYGRGFGVVAEEIRKLADNSAVQAKHIEGIINEVKQEIQDISISLQSEIEDIKEYVEVSKATKNYLNTLKVQTHKSFDEFIKIEDHIASQVDRIEKIDNAVNDVYETFEYLFSTTSEIAASSEDQYKITENIFNRLSNLNDMNKDIKEYVDSFVKNYKIDDKKQQYINDGIATLKKVAENSSFITMDYAKATPVLLSEIRKYPYFELIALMQKDGLRKAITLDYSEDEVYVNFSHRPYFKEAISGKDFISEPYISVDTNSYCIAMSVPIKSETNQILGILMADLKL</sequence>
<dbReference type="AlphaFoldDB" id="A0A1M6EII3"/>
<dbReference type="CDD" id="cd12914">
    <property type="entry name" value="PDC1_DGC_like"/>
    <property type="match status" value="1"/>
</dbReference>
<dbReference type="Gene3D" id="1.10.287.950">
    <property type="entry name" value="Methyl-accepting chemotaxis protein"/>
    <property type="match status" value="1"/>
</dbReference>
<dbReference type="InterPro" id="IPR004089">
    <property type="entry name" value="MCPsignal_dom"/>
</dbReference>
<dbReference type="Gene3D" id="3.30.450.20">
    <property type="entry name" value="PAS domain"/>
    <property type="match status" value="1"/>
</dbReference>
<dbReference type="PANTHER" id="PTHR32089:SF114">
    <property type="entry name" value="METHYL-ACCEPTING CHEMOTAXIS PROTEIN MCPB"/>
    <property type="match status" value="1"/>
</dbReference>
<dbReference type="PANTHER" id="PTHR32089">
    <property type="entry name" value="METHYL-ACCEPTING CHEMOTAXIS PROTEIN MCPB"/>
    <property type="match status" value="1"/>
</dbReference>
<reference evidence="6 7" key="1">
    <citation type="submission" date="2016-11" db="EMBL/GenBank/DDBJ databases">
        <authorList>
            <person name="Jaros S."/>
            <person name="Januszkiewicz K."/>
            <person name="Wedrychowicz H."/>
        </authorList>
    </citation>
    <scope>NUCLEOTIDE SEQUENCE [LARGE SCALE GENOMIC DNA]</scope>
    <source>
        <strain evidence="6 7">DSM 6191</strain>
    </source>
</reference>
<feature type="coiled-coil region" evidence="4">
    <location>
        <begin position="114"/>
        <end position="156"/>
    </location>
</feature>
<dbReference type="SUPFAM" id="SSF58104">
    <property type="entry name" value="Methyl-accepting chemotaxis protein (MCP) signaling domain"/>
    <property type="match status" value="1"/>
</dbReference>
<dbReference type="GO" id="GO:0016020">
    <property type="term" value="C:membrane"/>
    <property type="evidence" value="ECO:0007669"/>
    <property type="project" value="InterPro"/>
</dbReference>
<evidence type="ECO:0000259" key="5">
    <source>
        <dbReference type="PROSITE" id="PS50111"/>
    </source>
</evidence>
<accession>A0A1M6EII3</accession>
<evidence type="ECO:0000313" key="6">
    <source>
        <dbReference type="EMBL" id="SHI85246.1"/>
    </source>
</evidence>
<evidence type="ECO:0000313" key="7">
    <source>
        <dbReference type="Proteomes" id="UP000184241"/>
    </source>
</evidence>